<dbReference type="EMBL" id="BK015488">
    <property type="protein sequence ID" value="DAE09463.1"/>
    <property type="molecule type" value="Genomic_DNA"/>
</dbReference>
<evidence type="ECO:0000313" key="1">
    <source>
        <dbReference type="EMBL" id="DAE09463.1"/>
    </source>
</evidence>
<name>A0A8S5PQN7_9CAUD</name>
<reference evidence="1" key="1">
    <citation type="journal article" date="2021" name="Proc. Natl. Acad. Sci. U.S.A.">
        <title>A Catalog of Tens of Thousands of Viruses from Human Metagenomes Reveals Hidden Associations with Chronic Diseases.</title>
        <authorList>
            <person name="Tisza M.J."/>
            <person name="Buck C.B."/>
        </authorList>
    </citation>
    <scope>NUCLEOTIDE SEQUENCE</scope>
    <source>
        <strain evidence="1">Ct96x5</strain>
    </source>
</reference>
<proteinExistence type="predicted"/>
<protein>
    <submittedName>
        <fullName evidence="1">Uncharacterized protein</fullName>
    </submittedName>
</protein>
<accession>A0A8S5PQN7</accession>
<organism evidence="1">
    <name type="scientific">Siphoviridae sp. ct96x5</name>
    <dbReference type="NCBI Taxonomy" id="2825367"/>
    <lineage>
        <taxon>Viruses</taxon>
        <taxon>Duplodnaviria</taxon>
        <taxon>Heunggongvirae</taxon>
        <taxon>Uroviricota</taxon>
        <taxon>Caudoviricetes</taxon>
    </lineage>
</organism>
<sequence length="118" mass="13879">MKSYKCNFTMNKLIANRNHASKYHIESINFFADPKLAPITEVREYYNDYEKAMMVAHILALIEAQEMNCVNRETVGGENACWFEADDDNENDGYDYIIRCWDGDDYRPVTKYKVVKDQ</sequence>